<keyword evidence="3" id="KW-1185">Reference proteome</keyword>
<dbReference type="PROSITE" id="PS50994">
    <property type="entry name" value="INTEGRASE"/>
    <property type="match status" value="1"/>
</dbReference>
<name>A0A0C2MF19_THEKT</name>
<dbReference type="Pfam" id="PF00665">
    <property type="entry name" value="rve"/>
    <property type="match status" value="1"/>
</dbReference>
<dbReference type="PANTHER" id="PTHR37984:SF5">
    <property type="entry name" value="PROTEIN NYNRIN-LIKE"/>
    <property type="match status" value="1"/>
</dbReference>
<dbReference type="Gene3D" id="3.30.420.10">
    <property type="entry name" value="Ribonuclease H-like superfamily/Ribonuclease H"/>
    <property type="match status" value="1"/>
</dbReference>
<proteinExistence type="predicted"/>
<evidence type="ECO:0000313" key="2">
    <source>
        <dbReference type="EMBL" id="KII65711.1"/>
    </source>
</evidence>
<dbReference type="OrthoDB" id="5982225at2759"/>
<dbReference type="EMBL" id="JWZT01003740">
    <property type="protein sequence ID" value="KII65711.1"/>
    <property type="molecule type" value="Genomic_DNA"/>
</dbReference>
<evidence type="ECO:0000313" key="3">
    <source>
        <dbReference type="Proteomes" id="UP000031668"/>
    </source>
</evidence>
<accession>A0A0C2MF19</accession>
<dbReference type="OMA" id="WLEVHIM"/>
<dbReference type="InterPro" id="IPR036397">
    <property type="entry name" value="RNaseH_sf"/>
</dbReference>
<dbReference type="GO" id="GO:0003676">
    <property type="term" value="F:nucleic acid binding"/>
    <property type="evidence" value="ECO:0007669"/>
    <property type="project" value="InterPro"/>
</dbReference>
<dbReference type="InterPro" id="IPR001584">
    <property type="entry name" value="Integrase_cat-core"/>
</dbReference>
<sequence length="174" mass="19929">MRSNFTSEDTIKALQEVFCRTGFPRKIVTDNGPQFVSLSFRQFLKENNIEHVTSPCYHPASNGLAERFIQTLKGSLGETSNSDINTKLQKFLLSYRNSIHSSSGNSPAKLLFGRNIRDWLDNLGPRPSRNQESTICRQFHPHDIVLVRQYVNKHPKWKVGRMFGLLGIKCMQSM</sequence>
<organism evidence="2 3">
    <name type="scientific">Thelohanellus kitauei</name>
    <name type="common">Myxosporean</name>
    <dbReference type="NCBI Taxonomy" id="669202"/>
    <lineage>
        <taxon>Eukaryota</taxon>
        <taxon>Metazoa</taxon>
        <taxon>Cnidaria</taxon>
        <taxon>Myxozoa</taxon>
        <taxon>Myxosporea</taxon>
        <taxon>Bivalvulida</taxon>
        <taxon>Platysporina</taxon>
        <taxon>Myxobolidae</taxon>
        <taxon>Thelohanellus</taxon>
    </lineage>
</organism>
<dbReference type="GO" id="GO:0015074">
    <property type="term" value="P:DNA integration"/>
    <property type="evidence" value="ECO:0007669"/>
    <property type="project" value="InterPro"/>
</dbReference>
<gene>
    <name evidence="2" type="ORF">RF11_09602</name>
</gene>
<comment type="caution">
    <text evidence="2">The sequence shown here is derived from an EMBL/GenBank/DDBJ whole genome shotgun (WGS) entry which is preliminary data.</text>
</comment>
<dbReference type="AlphaFoldDB" id="A0A0C2MF19"/>
<reference evidence="2 3" key="1">
    <citation type="journal article" date="2014" name="Genome Biol. Evol.">
        <title>The genome of the myxosporean Thelohanellus kitauei shows adaptations to nutrient acquisition within its fish host.</title>
        <authorList>
            <person name="Yang Y."/>
            <person name="Xiong J."/>
            <person name="Zhou Z."/>
            <person name="Huo F."/>
            <person name="Miao W."/>
            <person name="Ran C."/>
            <person name="Liu Y."/>
            <person name="Zhang J."/>
            <person name="Feng J."/>
            <person name="Wang M."/>
            <person name="Wang M."/>
            <person name="Wang L."/>
            <person name="Yao B."/>
        </authorList>
    </citation>
    <scope>NUCLEOTIDE SEQUENCE [LARGE SCALE GENOMIC DNA]</scope>
    <source>
        <strain evidence="2">Wuqing</strain>
    </source>
</reference>
<dbReference type="Proteomes" id="UP000031668">
    <property type="component" value="Unassembled WGS sequence"/>
</dbReference>
<dbReference type="SUPFAM" id="SSF53098">
    <property type="entry name" value="Ribonuclease H-like"/>
    <property type="match status" value="1"/>
</dbReference>
<protein>
    <submittedName>
        <fullName evidence="2">Gag-Pro-Pol polyprotein</fullName>
    </submittedName>
</protein>
<evidence type="ECO:0000259" key="1">
    <source>
        <dbReference type="PROSITE" id="PS50994"/>
    </source>
</evidence>
<feature type="domain" description="Integrase catalytic" evidence="1">
    <location>
        <begin position="1"/>
        <end position="115"/>
    </location>
</feature>
<dbReference type="PANTHER" id="PTHR37984">
    <property type="entry name" value="PROTEIN CBG26694"/>
    <property type="match status" value="1"/>
</dbReference>
<dbReference type="InterPro" id="IPR050951">
    <property type="entry name" value="Retrovirus_Pol_polyprotein"/>
</dbReference>
<dbReference type="InterPro" id="IPR012337">
    <property type="entry name" value="RNaseH-like_sf"/>
</dbReference>